<keyword evidence="2" id="KW-1185">Reference proteome</keyword>
<dbReference type="Proteomes" id="UP000182894">
    <property type="component" value="Unassembled WGS sequence"/>
</dbReference>
<accession>A0A1G8SFN5</accession>
<evidence type="ECO:0000313" key="1">
    <source>
        <dbReference type="EMBL" id="SDJ27987.1"/>
    </source>
</evidence>
<dbReference type="EMBL" id="FNCO01000025">
    <property type="protein sequence ID" value="SDJ27987.1"/>
    <property type="molecule type" value="Genomic_DNA"/>
</dbReference>
<dbReference type="RefSeq" id="WP_074758865.1">
    <property type="nucleotide sequence ID" value="NZ_FNCO01000025.1"/>
</dbReference>
<dbReference type="AlphaFoldDB" id="A0A1G8SFN5"/>
<name>A0A1G8SFN5_9PSED</name>
<gene>
    <name evidence="1" type="ORF">SAMN05216605_12527</name>
</gene>
<protein>
    <submittedName>
        <fullName evidence="1">Uncharacterized protein</fullName>
    </submittedName>
</protein>
<dbReference type="STRING" id="89065.SAMN05216605_12527"/>
<proteinExistence type="predicted"/>
<sequence length="263" mass="29904">MLKPSQILASEWAVLSLDKVMAVLPGIYAQQPERLQKAIEGLHFFDAFLGVTDAPDDHLFTSRALLEFRGFLAAEVDLPAADALKIVWAVGDWLLTGGLISEQDVQFALSQDETCAMRLYQEASPLPERINYYSERFEIRGGSFVIDLSYLDSTLSESSQQFLRDRFVDYLKDKDAYQARTDVELIYSLLMGYVAKWPARELSATLSKKETVIFLEEIKAETDRQMFFAGLTHAEAKENRKFVMNVVRHFFMRSGIFATVSKV</sequence>
<organism evidence="1 2">
    <name type="scientific">Pseudomonas abietaniphila</name>
    <dbReference type="NCBI Taxonomy" id="89065"/>
    <lineage>
        <taxon>Bacteria</taxon>
        <taxon>Pseudomonadati</taxon>
        <taxon>Pseudomonadota</taxon>
        <taxon>Gammaproteobacteria</taxon>
        <taxon>Pseudomonadales</taxon>
        <taxon>Pseudomonadaceae</taxon>
        <taxon>Pseudomonas</taxon>
    </lineage>
</organism>
<evidence type="ECO:0000313" key="2">
    <source>
        <dbReference type="Proteomes" id="UP000182894"/>
    </source>
</evidence>
<reference evidence="2" key="1">
    <citation type="submission" date="2016-10" db="EMBL/GenBank/DDBJ databases">
        <authorList>
            <person name="Varghese N."/>
            <person name="Submissions S."/>
        </authorList>
    </citation>
    <scope>NUCLEOTIDE SEQUENCE [LARGE SCALE GENOMIC DNA]</scope>
    <source>
        <strain evidence="2">ATCC 700689</strain>
    </source>
</reference>
<dbReference type="OrthoDB" id="9972192at2"/>